<protein>
    <recommendedName>
        <fullName evidence="8">Phospho-2-dehydro-3-deoxyheptonate aldolase</fullName>
        <ecNumber evidence="8">2.5.1.54</ecNumber>
    </recommendedName>
</protein>
<feature type="domain" description="DAHP synthetase I/KDSA" evidence="9">
    <location>
        <begin position="38"/>
        <end position="333"/>
    </location>
</feature>
<keyword evidence="11" id="KW-1185">Reference proteome</keyword>
<dbReference type="InterPro" id="IPR006219">
    <property type="entry name" value="DAHP_synth_1"/>
</dbReference>
<dbReference type="GO" id="GO:0008652">
    <property type="term" value="P:amino acid biosynthetic process"/>
    <property type="evidence" value="ECO:0007669"/>
    <property type="project" value="UniProtKB-KW"/>
</dbReference>
<dbReference type="PANTHER" id="PTHR21225:SF12">
    <property type="entry name" value="PHOSPHO-2-DEHYDRO-3-DEOXYHEPTONATE ALDOLASE, TYROSINE-INHIBITED"/>
    <property type="match status" value="1"/>
</dbReference>
<dbReference type="SUPFAM" id="SSF51569">
    <property type="entry name" value="Aldolase"/>
    <property type="match status" value="1"/>
</dbReference>
<accession>A0A1M6NKV2</accession>
<evidence type="ECO:0000313" key="10">
    <source>
        <dbReference type="EMBL" id="SHJ96184.1"/>
    </source>
</evidence>
<dbReference type="GO" id="GO:0003849">
    <property type="term" value="F:3-deoxy-7-phosphoheptulonate synthase activity"/>
    <property type="evidence" value="ECO:0007669"/>
    <property type="project" value="UniProtKB-EC"/>
</dbReference>
<dbReference type="RefSeq" id="WP_073274141.1">
    <property type="nucleotide sequence ID" value="NZ_FRAC01000008.1"/>
</dbReference>
<organism evidence="10 11">
    <name type="scientific">Anaerocolumna jejuensis DSM 15929</name>
    <dbReference type="NCBI Taxonomy" id="1121322"/>
    <lineage>
        <taxon>Bacteria</taxon>
        <taxon>Bacillati</taxon>
        <taxon>Bacillota</taxon>
        <taxon>Clostridia</taxon>
        <taxon>Lachnospirales</taxon>
        <taxon>Lachnospiraceae</taxon>
        <taxon>Anaerocolumna</taxon>
    </lineage>
</organism>
<dbReference type="Gene3D" id="3.20.20.70">
    <property type="entry name" value="Aldolase class I"/>
    <property type="match status" value="1"/>
</dbReference>
<dbReference type="GO" id="GO:0005737">
    <property type="term" value="C:cytoplasm"/>
    <property type="evidence" value="ECO:0007669"/>
    <property type="project" value="TreeGrafter"/>
</dbReference>
<evidence type="ECO:0000259" key="9">
    <source>
        <dbReference type="Pfam" id="PF00793"/>
    </source>
</evidence>
<keyword evidence="4 8" id="KW-0028">Amino-acid biosynthesis</keyword>
<keyword evidence="5 8" id="KW-0808">Transferase</keyword>
<keyword evidence="6 8" id="KW-0057">Aromatic amino acid biosynthesis</keyword>
<evidence type="ECO:0000256" key="7">
    <source>
        <dbReference type="ARBA" id="ARBA00047508"/>
    </source>
</evidence>
<gene>
    <name evidence="10" type="ORF">SAMN02745136_01340</name>
</gene>
<comment type="similarity">
    <text evidence="3 8">Belongs to the class-I DAHP synthase family.</text>
</comment>
<dbReference type="AlphaFoldDB" id="A0A1M6NKV2"/>
<dbReference type="STRING" id="1121322.SAMN02745136_01340"/>
<evidence type="ECO:0000256" key="6">
    <source>
        <dbReference type="ARBA" id="ARBA00023141"/>
    </source>
</evidence>
<dbReference type="GO" id="GO:0009423">
    <property type="term" value="P:chorismate biosynthetic process"/>
    <property type="evidence" value="ECO:0007669"/>
    <property type="project" value="UniProtKB-UniPathway"/>
</dbReference>
<dbReference type="EMBL" id="FRAC01000008">
    <property type="protein sequence ID" value="SHJ96184.1"/>
    <property type="molecule type" value="Genomic_DNA"/>
</dbReference>
<evidence type="ECO:0000256" key="4">
    <source>
        <dbReference type="ARBA" id="ARBA00022605"/>
    </source>
</evidence>
<dbReference type="OrthoDB" id="9807331at2"/>
<evidence type="ECO:0000256" key="1">
    <source>
        <dbReference type="ARBA" id="ARBA00003726"/>
    </source>
</evidence>
<dbReference type="Proteomes" id="UP000184386">
    <property type="component" value="Unassembled WGS sequence"/>
</dbReference>
<proteinExistence type="inferred from homology"/>
<comment type="catalytic activity">
    <reaction evidence="7 8">
        <text>D-erythrose 4-phosphate + phosphoenolpyruvate + H2O = 7-phospho-2-dehydro-3-deoxy-D-arabino-heptonate + phosphate</text>
        <dbReference type="Rhea" id="RHEA:14717"/>
        <dbReference type="ChEBI" id="CHEBI:15377"/>
        <dbReference type="ChEBI" id="CHEBI:16897"/>
        <dbReference type="ChEBI" id="CHEBI:43474"/>
        <dbReference type="ChEBI" id="CHEBI:58394"/>
        <dbReference type="ChEBI" id="CHEBI:58702"/>
        <dbReference type="EC" id="2.5.1.54"/>
    </reaction>
</comment>
<dbReference type="NCBIfam" id="TIGR00034">
    <property type="entry name" value="aroFGH"/>
    <property type="match status" value="1"/>
</dbReference>
<dbReference type="GO" id="GO:0009073">
    <property type="term" value="P:aromatic amino acid family biosynthetic process"/>
    <property type="evidence" value="ECO:0007669"/>
    <property type="project" value="UniProtKB-KW"/>
</dbReference>
<dbReference type="PIRSF" id="PIRSF001361">
    <property type="entry name" value="DAHP_synthase"/>
    <property type="match status" value="1"/>
</dbReference>
<dbReference type="NCBIfam" id="NF009395">
    <property type="entry name" value="PRK12755.1"/>
    <property type="match status" value="1"/>
</dbReference>
<dbReference type="InterPro" id="IPR013785">
    <property type="entry name" value="Aldolase_TIM"/>
</dbReference>
<dbReference type="InterPro" id="IPR006218">
    <property type="entry name" value="DAHP1/KDSA"/>
</dbReference>
<comment type="pathway">
    <text evidence="2 8">Metabolic intermediate biosynthesis; chorismate biosynthesis; chorismate from D-erythrose 4-phosphate and phosphoenolpyruvate: step 1/7.</text>
</comment>
<dbReference type="EC" id="2.5.1.54" evidence="8"/>
<evidence type="ECO:0000313" key="11">
    <source>
        <dbReference type="Proteomes" id="UP000184386"/>
    </source>
</evidence>
<evidence type="ECO:0000256" key="2">
    <source>
        <dbReference type="ARBA" id="ARBA00004688"/>
    </source>
</evidence>
<evidence type="ECO:0000256" key="3">
    <source>
        <dbReference type="ARBA" id="ARBA00007985"/>
    </source>
</evidence>
<dbReference type="UniPathway" id="UPA00053">
    <property type="reaction ID" value="UER00084"/>
</dbReference>
<reference evidence="10 11" key="1">
    <citation type="submission" date="2016-11" db="EMBL/GenBank/DDBJ databases">
        <authorList>
            <person name="Jaros S."/>
            <person name="Januszkiewicz K."/>
            <person name="Wedrychowicz H."/>
        </authorList>
    </citation>
    <scope>NUCLEOTIDE SEQUENCE [LARGE SCALE GENOMIC DNA]</scope>
    <source>
        <strain evidence="10 11">DSM 15929</strain>
    </source>
</reference>
<comment type="function">
    <text evidence="1 8">Stereospecific condensation of phosphoenolpyruvate (PEP) and D-erythrose-4-phosphate (E4P) giving rise to 3-deoxy-D-arabino-heptulosonate-7-phosphate (DAHP).</text>
</comment>
<name>A0A1M6NKV2_9FIRM</name>
<evidence type="ECO:0000256" key="8">
    <source>
        <dbReference type="PIRNR" id="PIRNR001361"/>
    </source>
</evidence>
<dbReference type="Pfam" id="PF00793">
    <property type="entry name" value="DAHP_synth_1"/>
    <property type="match status" value="1"/>
</dbReference>
<evidence type="ECO:0000256" key="5">
    <source>
        <dbReference type="ARBA" id="ARBA00022679"/>
    </source>
</evidence>
<sequence length="342" mass="38560">MSFDYRKEVISPAELLSTYSLTEKESLAKAERDNEIKDVFMEKSNKFLVIIGPCSADNEDSVCDYINRLAKVQDKVKDKLILIPRIYTNKPRTTGEGYKGIAHQPDPEKKPDLQEGLIAMRKIHLRAIRETGLTAADEMLYPENWPYVADILSYVAVGARSVENQQHRLTISGIDCPAGMKNPTSGDLSVMLNSCVAAQGSHTFLYRAYEVKTSGNPLAHCILRGAVNKHGQAIPNYHYEDLIRLLEMYNERDLSYPAAIIDANHANSNKLYYEQPRIIKEILHSRSVNPDIERLVKGVMIESYIEPGNQKVSEHTYGKSITDACLGWAESEKLIYTIAEHI</sequence>
<dbReference type="PANTHER" id="PTHR21225">
    <property type="entry name" value="PHOSPHO-2-DEHYDRO-3-DEOXYHEPTONATE ALDOLASE DAHP SYNTHETASE"/>
    <property type="match status" value="1"/>
</dbReference>